<organism evidence="1 2">
    <name type="scientific">Rhodococcus parequi</name>
    <dbReference type="NCBI Taxonomy" id="3137122"/>
    <lineage>
        <taxon>Bacteria</taxon>
        <taxon>Bacillati</taxon>
        <taxon>Actinomycetota</taxon>
        <taxon>Actinomycetes</taxon>
        <taxon>Mycobacteriales</taxon>
        <taxon>Nocardiaceae</taxon>
        <taxon>Rhodococcus</taxon>
    </lineage>
</organism>
<gene>
    <name evidence="1" type="ORF">ABEU20_000926</name>
</gene>
<protein>
    <submittedName>
        <fullName evidence="1">Uncharacterized protein</fullName>
    </submittedName>
</protein>
<dbReference type="RefSeq" id="WP_420162929.1">
    <property type="nucleotide sequence ID" value="NZ_JBDLNV010000001.1"/>
</dbReference>
<evidence type="ECO:0000313" key="2">
    <source>
        <dbReference type="Proteomes" id="UP001629745"/>
    </source>
</evidence>
<name>A0ABW9FAW7_9NOCA</name>
<accession>A0ABW9FAW7</accession>
<comment type="caution">
    <text evidence="1">The sequence shown here is derived from an EMBL/GenBank/DDBJ whole genome shotgun (WGS) entry which is preliminary data.</text>
</comment>
<reference evidence="1 2" key="1">
    <citation type="submission" date="2023-11" db="EMBL/GenBank/DDBJ databases">
        <authorList>
            <person name="Val-Calvo J."/>
            <person name="Scortti M."/>
            <person name="Vazquez-Boland J."/>
        </authorList>
    </citation>
    <scope>NUCLEOTIDE SEQUENCE [LARGE SCALE GENOMIC DNA]</scope>
    <source>
        <strain evidence="1 2">PAM 2766</strain>
    </source>
</reference>
<evidence type="ECO:0000313" key="1">
    <source>
        <dbReference type="EMBL" id="MFM1722372.1"/>
    </source>
</evidence>
<dbReference type="Proteomes" id="UP001629745">
    <property type="component" value="Unassembled WGS sequence"/>
</dbReference>
<keyword evidence="2" id="KW-1185">Reference proteome</keyword>
<dbReference type="EMBL" id="JBDLNV010000001">
    <property type="protein sequence ID" value="MFM1722372.1"/>
    <property type="molecule type" value="Genomic_DNA"/>
</dbReference>
<sequence>MSSQPARVLTLTLFRFRLAFMGSRERSYWMSLSRPQDERLFEYDSLSP</sequence>
<proteinExistence type="predicted"/>